<organism evidence="1 2">
    <name type="scientific">Paraglaciecola algarum</name>
    <dbReference type="NCBI Taxonomy" id="3050085"/>
    <lineage>
        <taxon>Bacteria</taxon>
        <taxon>Pseudomonadati</taxon>
        <taxon>Pseudomonadota</taxon>
        <taxon>Gammaproteobacteria</taxon>
        <taxon>Alteromonadales</taxon>
        <taxon>Alteromonadaceae</taxon>
        <taxon>Paraglaciecola</taxon>
    </lineage>
</organism>
<accession>A0ABS9D3B5</accession>
<dbReference type="Proteomes" id="UP001521137">
    <property type="component" value="Unassembled WGS sequence"/>
</dbReference>
<protein>
    <submittedName>
        <fullName evidence="1">Uncharacterized protein</fullName>
    </submittedName>
</protein>
<dbReference type="RefSeq" id="WP_235310951.1">
    <property type="nucleotide sequence ID" value="NZ_JAKGAS010000002.1"/>
</dbReference>
<evidence type="ECO:0000313" key="1">
    <source>
        <dbReference type="EMBL" id="MCF2947427.1"/>
    </source>
</evidence>
<gene>
    <name evidence="1" type="ORF">L0668_04855</name>
</gene>
<sequence length="109" mass="12463">MRKSITKITQIDDWIFEIKMVKAIKVKNHGDPYSAVASLTANGDQMYIDSHLSANNEDLQKDDFMAIYKFCQSIGMQNISYDRIKNGLKSTRNVDIVENQHPAPKLRVC</sequence>
<dbReference type="EMBL" id="JAKGAS010000002">
    <property type="protein sequence ID" value="MCF2947427.1"/>
    <property type="molecule type" value="Genomic_DNA"/>
</dbReference>
<proteinExistence type="predicted"/>
<evidence type="ECO:0000313" key="2">
    <source>
        <dbReference type="Proteomes" id="UP001521137"/>
    </source>
</evidence>
<name>A0ABS9D3B5_9ALTE</name>
<keyword evidence="2" id="KW-1185">Reference proteome</keyword>
<comment type="caution">
    <text evidence="1">The sequence shown here is derived from an EMBL/GenBank/DDBJ whole genome shotgun (WGS) entry which is preliminary data.</text>
</comment>
<reference evidence="1 2" key="1">
    <citation type="submission" date="2022-01" db="EMBL/GenBank/DDBJ databases">
        <title>Paraglaciecola sp. G1-23.</title>
        <authorList>
            <person name="Jin M.S."/>
            <person name="Han D.M."/>
            <person name="Kim H.M."/>
            <person name="Jeon C.O."/>
        </authorList>
    </citation>
    <scope>NUCLEOTIDE SEQUENCE [LARGE SCALE GENOMIC DNA]</scope>
    <source>
        <strain evidence="1 2">G1-23</strain>
    </source>
</reference>